<reference evidence="1 2" key="1">
    <citation type="submission" date="2016-10" db="EMBL/GenBank/DDBJ databases">
        <authorList>
            <person name="Varghese N."/>
            <person name="Submissions S."/>
        </authorList>
    </citation>
    <scope>NUCLEOTIDE SEQUENCE [LARGE SCALE GENOMIC DNA]</scope>
    <source>
        <strain evidence="1 2">CGMCC 1.6501</strain>
    </source>
</reference>
<gene>
    <name evidence="1" type="ORF">SAMN05216235_2485</name>
</gene>
<accession>A0AA94HHQ1</accession>
<evidence type="ECO:0000313" key="1">
    <source>
        <dbReference type="EMBL" id="SFK91030.1"/>
    </source>
</evidence>
<dbReference type="RefSeq" id="WP_200795351.1">
    <property type="nucleotide sequence ID" value="NZ_CP011366.1"/>
</dbReference>
<dbReference type="AlphaFoldDB" id="A0AA94HHQ1"/>
<evidence type="ECO:0000313" key="2">
    <source>
        <dbReference type="Proteomes" id="UP000183090"/>
    </source>
</evidence>
<proteinExistence type="predicted"/>
<sequence length="51" mass="5602">MSFGMMFLVLAAFVFAIFAFAGVLSYFLTKALPGKDALVIDTPEEALERKI</sequence>
<dbReference type="EMBL" id="FOTB01000005">
    <property type="protein sequence ID" value="SFK91030.1"/>
    <property type="molecule type" value="Genomic_DNA"/>
</dbReference>
<comment type="caution">
    <text evidence="1">The sequence shown here is derived from an EMBL/GenBank/DDBJ whole genome shotgun (WGS) entry which is preliminary data.</text>
</comment>
<protein>
    <submittedName>
        <fullName evidence="1">Uncharacterized protein</fullName>
    </submittedName>
</protein>
<organism evidence="1 2">
    <name type="scientific">Salinicoccus halodurans</name>
    <dbReference type="NCBI Taxonomy" id="407035"/>
    <lineage>
        <taxon>Bacteria</taxon>
        <taxon>Bacillati</taxon>
        <taxon>Bacillota</taxon>
        <taxon>Bacilli</taxon>
        <taxon>Bacillales</taxon>
        <taxon>Staphylococcaceae</taxon>
        <taxon>Salinicoccus</taxon>
    </lineage>
</organism>
<dbReference type="Proteomes" id="UP000183090">
    <property type="component" value="Unassembled WGS sequence"/>
</dbReference>
<name>A0AA94HHQ1_9STAP</name>